<keyword evidence="8" id="KW-0418">Kinase</keyword>
<dbReference type="GO" id="GO:0016020">
    <property type="term" value="C:membrane"/>
    <property type="evidence" value="ECO:0007669"/>
    <property type="project" value="UniProtKB-SubCell"/>
</dbReference>
<dbReference type="Gene3D" id="3.30.450.20">
    <property type="entry name" value="PAS domain"/>
    <property type="match status" value="1"/>
</dbReference>
<evidence type="ECO:0000259" key="15">
    <source>
        <dbReference type="PROSITE" id="PS50113"/>
    </source>
</evidence>
<dbReference type="SMART" id="SM00387">
    <property type="entry name" value="HATPase_c"/>
    <property type="match status" value="1"/>
</dbReference>
<feature type="domain" description="Histidine kinase" evidence="14">
    <location>
        <begin position="411"/>
        <end position="605"/>
    </location>
</feature>
<evidence type="ECO:0000256" key="13">
    <source>
        <dbReference type="SAM" id="Phobius"/>
    </source>
</evidence>
<keyword evidence="9" id="KW-0067">ATP-binding</keyword>
<dbReference type="InterPro" id="IPR000700">
    <property type="entry name" value="PAS-assoc_C"/>
</dbReference>
<dbReference type="InterPro" id="IPR036890">
    <property type="entry name" value="HATPase_C_sf"/>
</dbReference>
<evidence type="ECO:0000313" key="16">
    <source>
        <dbReference type="EMBL" id="GEO19567.1"/>
    </source>
</evidence>
<keyword evidence="11" id="KW-0902">Two-component regulatory system</keyword>
<dbReference type="PROSITE" id="PS50113">
    <property type="entry name" value="PAC"/>
    <property type="match status" value="1"/>
</dbReference>
<accession>A0A512C669</accession>
<dbReference type="GO" id="GO:0000155">
    <property type="term" value="F:phosphorelay sensor kinase activity"/>
    <property type="evidence" value="ECO:0007669"/>
    <property type="project" value="InterPro"/>
</dbReference>
<evidence type="ECO:0000256" key="10">
    <source>
        <dbReference type="ARBA" id="ARBA00022989"/>
    </source>
</evidence>
<name>A0A512C669_9BACT</name>
<evidence type="ECO:0000256" key="5">
    <source>
        <dbReference type="ARBA" id="ARBA00022679"/>
    </source>
</evidence>
<feature type="domain" description="PAC" evidence="15">
    <location>
        <begin position="325"/>
        <end position="377"/>
    </location>
</feature>
<dbReference type="EC" id="2.7.13.3" evidence="3"/>
<dbReference type="PROSITE" id="PS50109">
    <property type="entry name" value="HIS_KIN"/>
    <property type="match status" value="1"/>
</dbReference>
<evidence type="ECO:0000256" key="1">
    <source>
        <dbReference type="ARBA" id="ARBA00000085"/>
    </source>
</evidence>
<keyword evidence="17" id="KW-1185">Reference proteome</keyword>
<proteinExistence type="predicted"/>
<evidence type="ECO:0000256" key="12">
    <source>
        <dbReference type="ARBA" id="ARBA00023136"/>
    </source>
</evidence>
<evidence type="ECO:0000256" key="2">
    <source>
        <dbReference type="ARBA" id="ARBA00004141"/>
    </source>
</evidence>
<dbReference type="CDD" id="cd16917">
    <property type="entry name" value="HATPase_UhpB-NarQ-NarX-like"/>
    <property type="match status" value="1"/>
</dbReference>
<dbReference type="InterPro" id="IPR029095">
    <property type="entry name" value="NarX-like_N"/>
</dbReference>
<keyword evidence="6 13" id="KW-0812">Transmembrane</keyword>
<dbReference type="InterPro" id="IPR050482">
    <property type="entry name" value="Sensor_HK_TwoCompSys"/>
</dbReference>
<evidence type="ECO:0000256" key="9">
    <source>
        <dbReference type="ARBA" id="ARBA00022840"/>
    </source>
</evidence>
<dbReference type="Proteomes" id="UP000321301">
    <property type="component" value="Unassembled WGS sequence"/>
</dbReference>
<keyword evidence="7" id="KW-0547">Nucleotide-binding</keyword>
<dbReference type="InterPro" id="IPR003594">
    <property type="entry name" value="HATPase_dom"/>
</dbReference>
<dbReference type="Pfam" id="PF13675">
    <property type="entry name" value="PilJ"/>
    <property type="match status" value="1"/>
</dbReference>
<comment type="caution">
    <text evidence="16">The sequence shown here is derived from an EMBL/GenBank/DDBJ whole genome shotgun (WGS) entry which is preliminary data.</text>
</comment>
<dbReference type="GO" id="GO:0005524">
    <property type="term" value="F:ATP binding"/>
    <property type="evidence" value="ECO:0007669"/>
    <property type="project" value="UniProtKB-KW"/>
</dbReference>
<evidence type="ECO:0000256" key="6">
    <source>
        <dbReference type="ARBA" id="ARBA00022692"/>
    </source>
</evidence>
<dbReference type="Gene3D" id="1.20.5.1930">
    <property type="match status" value="1"/>
</dbReference>
<keyword evidence="5" id="KW-0808">Transferase</keyword>
<dbReference type="SUPFAM" id="SSF55874">
    <property type="entry name" value="ATPase domain of HSP90 chaperone/DNA topoisomerase II/histidine kinase"/>
    <property type="match status" value="1"/>
</dbReference>
<dbReference type="PANTHER" id="PTHR24421:SF10">
    <property type="entry name" value="NITRATE_NITRITE SENSOR PROTEIN NARQ"/>
    <property type="match status" value="1"/>
</dbReference>
<dbReference type="SUPFAM" id="SSF55785">
    <property type="entry name" value="PYP-like sensor domain (PAS domain)"/>
    <property type="match status" value="1"/>
</dbReference>
<protein>
    <recommendedName>
        <fullName evidence="3">histidine kinase</fullName>
        <ecNumber evidence="3">2.7.13.3</ecNumber>
    </recommendedName>
</protein>
<evidence type="ECO:0000256" key="8">
    <source>
        <dbReference type="ARBA" id="ARBA00022777"/>
    </source>
</evidence>
<organism evidence="16 17">
    <name type="scientific">Cyclobacterium qasimii</name>
    <dbReference type="NCBI Taxonomy" id="1350429"/>
    <lineage>
        <taxon>Bacteria</taxon>
        <taxon>Pseudomonadati</taxon>
        <taxon>Bacteroidota</taxon>
        <taxon>Cytophagia</taxon>
        <taxon>Cytophagales</taxon>
        <taxon>Cyclobacteriaceae</taxon>
        <taxon>Cyclobacterium</taxon>
    </lineage>
</organism>
<keyword evidence="4" id="KW-0597">Phosphoprotein</keyword>
<evidence type="ECO:0000256" key="3">
    <source>
        <dbReference type="ARBA" id="ARBA00012438"/>
    </source>
</evidence>
<sequence>MESQLLSKKPKFNKLGKYYLVALCAIALSIILSQILIQKFISEQENDSRVINLSGRQRMLSQKISKCVLLLADTSYTSKDKSTLKELDGALEEWKEVHHLLQWGNNSLGEETQNSKRITALFSSIKQDYEIIVNATEEIVRLLKNDINTPKSKILKGTEIVISQEASFLKKMDQIVYQFDNEAKTRVMNLKNIEAFFLALSLGVILFEIFFVFIPSAKTIKKTFEIQERSQKKSKKMTLELGSLYSSLEQAYQDLLEVDVAVDDFTVYGKCEVNGDFINFSPKFISLMEFEDNRPKNFFDWIQYHGYDADYLKNIKKMILNGNPWNGEIKVVNEAGDFVWLKVNLIPTQNEQGQPDSVLMITTDKTEKKEAEIISHEINKEKIEKKVKEQQFRSALILEGQEEERKRISRDMHDGVGQILSAMKFNLEAIHNVGLEFEKEKLKTVKDLLKNVIQEVRRISFNLTPSVLSDYGIVPVLNKFAREITKISNLEVTFENKTGFLTRLEGKTENNIYRICQEAVNNAIKYSEAKEVKITVSHNSQFLNLEIADNGKGFDIKKLEEKGHFSTSGHGIFNIRERANLINGNCQIHSEKGKGTTISINVPLD</sequence>
<dbReference type="InterPro" id="IPR035965">
    <property type="entry name" value="PAS-like_dom_sf"/>
</dbReference>
<gene>
    <name evidence="16" type="ORF">CQA01_01010</name>
</gene>
<dbReference type="InterPro" id="IPR005467">
    <property type="entry name" value="His_kinase_dom"/>
</dbReference>
<evidence type="ECO:0000313" key="17">
    <source>
        <dbReference type="Proteomes" id="UP000321301"/>
    </source>
</evidence>
<dbReference type="Pfam" id="PF07730">
    <property type="entry name" value="HisKA_3"/>
    <property type="match status" value="1"/>
</dbReference>
<dbReference type="EMBL" id="BJYV01000001">
    <property type="protein sequence ID" value="GEO19567.1"/>
    <property type="molecule type" value="Genomic_DNA"/>
</dbReference>
<evidence type="ECO:0000256" key="4">
    <source>
        <dbReference type="ARBA" id="ARBA00022553"/>
    </source>
</evidence>
<evidence type="ECO:0000256" key="11">
    <source>
        <dbReference type="ARBA" id="ARBA00023012"/>
    </source>
</evidence>
<dbReference type="AlphaFoldDB" id="A0A512C669"/>
<keyword evidence="10 13" id="KW-1133">Transmembrane helix</keyword>
<dbReference type="PANTHER" id="PTHR24421">
    <property type="entry name" value="NITRATE/NITRITE SENSOR PROTEIN NARX-RELATED"/>
    <property type="match status" value="1"/>
</dbReference>
<feature type="transmembrane region" description="Helical" evidence="13">
    <location>
        <begin position="195"/>
        <end position="214"/>
    </location>
</feature>
<dbReference type="InterPro" id="IPR011712">
    <property type="entry name" value="Sig_transdc_His_kin_sub3_dim/P"/>
</dbReference>
<reference evidence="16 17" key="1">
    <citation type="submission" date="2019-07" db="EMBL/GenBank/DDBJ databases">
        <title>Whole genome shotgun sequence of Cyclobacterium qasimii NBRC 106168.</title>
        <authorList>
            <person name="Hosoyama A."/>
            <person name="Uohara A."/>
            <person name="Ohji S."/>
            <person name="Ichikawa N."/>
        </authorList>
    </citation>
    <scope>NUCLEOTIDE SEQUENCE [LARGE SCALE GENOMIC DNA]</scope>
    <source>
        <strain evidence="16 17">NBRC 106168</strain>
    </source>
</reference>
<dbReference type="GO" id="GO:0046983">
    <property type="term" value="F:protein dimerization activity"/>
    <property type="evidence" value="ECO:0007669"/>
    <property type="project" value="InterPro"/>
</dbReference>
<dbReference type="Pfam" id="PF02518">
    <property type="entry name" value="HATPase_c"/>
    <property type="match status" value="1"/>
</dbReference>
<comment type="catalytic activity">
    <reaction evidence="1">
        <text>ATP + protein L-histidine = ADP + protein N-phospho-L-histidine.</text>
        <dbReference type="EC" id="2.7.13.3"/>
    </reaction>
</comment>
<feature type="transmembrane region" description="Helical" evidence="13">
    <location>
        <begin position="18"/>
        <end position="37"/>
    </location>
</feature>
<dbReference type="Gene3D" id="3.30.565.10">
    <property type="entry name" value="Histidine kinase-like ATPase, C-terminal domain"/>
    <property type="match status" value="1"/>
</dbReference>
<evidence type="ECO:0000259" key="14">
    <source>
        <dbReference type="PROSITE" id="PS50109"/>
    </source>
</evidence>
<evidence type="ECO:0000256" key="7">
    <source>
        <dbReference type="ARBA" id="ARBA00022741"/>
    </source>
</evidence>
<dbReference type="RefSeq" id="WP_146946863.1">
    <property type="nucleotide sequence ID" value="NZ_BJYV01000001.1"/>
</dbReference>
<comment type="subcellular location">
    <subcellularLocation>
        <location evidence="2">Membrane</location>
        <topology evidence="2">Multi-pass membrane protein</topology>
    </subcellularLocation>
</comment>
<keyword evidence="12 13" id="KW-0472">Membrane</keyword>